<organism evidence="1 2">
    <name type="scientific">Pluteus cervinus</name>
    <dbReference type="NCBI Taxonomy" id="181527"/>
    <lineage>
        <taxon>Eukaryota</taxon>
        <taxon>Fungi</taxon>
        <taxon>Dikarya</taxon>
        <taxon>Basidiomycota</taxon>
        <taxon>Agaricomycotina</taxon>
        <taxon>Agaricomycetes</taxon>
        <taxon>Agaricomycetidae</taxon>
        <taxon>Agaricales</taxon>
        <taxon>Pluteineae</taxon>
        <taxon>Pluteaceae</taxon>
        <taxon>Pluteus</taxon>
    </lineage>
</organism>
<sequence>MASTGGGSLLIAWQLKDKTVLIVGGGEIAAQRIDSVLTTDACILLVCPSEGLSTRTAQLVSIHSTRITHFDRLFSGRGELTNVDMVLTALDDNERSRDICELCRERKIPVNAADIPDLCDFYFGAQIRDGPLQVMISTNGNGPKLAALVKDKIKSSFTGKEGEAITKVGRLRSQLKERAPGVGGAVGKKRMRWMSSICEKWSMDDLAMLDEPAMSKLLEEGWEKNRVPSPKEILETSGTTTSMAIAPSHIVISGVVVGAICMALTLVLKRR</sequence>
<gene>
    <name evidence="1" type="ORF">BDN72DRAFT_830849</name>
</gene>
<dbReference type="Proteomes" id="UP000308600">
    <property type="component" value="Unassembled WGS sequence"/>
</dbReference>
<accession>A0ACD3BEY0</accession>
<evidence type="ECO:0000313" key="2">
    <source>
        <dbReference type="Proteomes" id="UP000308600"/>
    </source>
</evidence>
<reference evidence="1 2" key="1">
    <citation type="journal article" date="2019" name="Nat. Ecol. Evol.">
        <title>Megaphylogeny resolves global patterns of mushroom evolution.</title>
        <authorList>
            <person name="Varga T."/>
            <person name="Krizsan K."/>
            <person name="Foldi C."/>
            <person name="Dima B."/>
            <person name="Sanchez-Garcia M."/>
            <person name="Sanchez-Ramirez S."/>
            <person name="Szollosi G.J."/>
            <person name="Szarkandi J.G."/>
            <person name="Papp V."/>
            <person name="Albert L."/>
            <person name="Andreopoulos W."/>
            <person name="Angelini C."/>
            <person name="Antonin V."/>
            <person name="Barry K.W."/>
            <person name="Bougher N.L."/>
            <person name="Buchanan P."/>
            <person name="Buyck B."/>
            <person name="Bense V."/>
            <person name="Catcheside P."/>
            <person name="Chovatia M."/>
            <person name="Cooper J."/>
            <person name="Damon W."/>
            <person name="Desjardin D."/>
            <person name="Finy P."/>
            <person name="Geml J."/>
            <person name="Haridas S."/>
            <person name="Hughes K."/>
            <person name="Justo A."/>
            <person name="Karasinski D."/>
            <person name="Kautmanova I."/>
            <person name="Kiss B."/>
            <person name="Kocsube S."/>
            <person name="Kotiranta H."/>
            <person name="LaButti K.M."/>
            <person name="Lechner B.E."/>
            <person name="Liimatainen K."/>
            <person name="Lipzen A."/>
            <person name="Lukacs Z."/>
            <person name="Mihaltcheva S."/>
            <person name="Morgado L.N."/>
            <person name="Niskanen T."/>
            <person name="Noordeloos M.E."/>
            <person name="Ohm R.A."/>
            <person name="Ortiz-Santana B."/>
            <person name="Ovrebo C."/>
            <person name="Racz N."/>
            <person name="Riley R."/>
            <person name="Savchenko A."/>
            <person name="Shiryaev A."/>
            <person name="Soop K."/>
            <person name="Spirin V."/>
            <person name="Szebenyi C."/>
            <person name="Tomsovsky M."/>
            <person name="Tulloss R.E."/>
            <person name="Uehling J."/>
            <person name="Grigoriev I.V."/>
            <person name="Vagvolgyi C."/>
            <person name="Papp T."/>
            <person name="Martin F.M."/>
            <person name="Miettinen O."/>
            <person name="Hibbett D.S."/>
            <person name="Nagy L.G."/>
        </authorList>
    </citation>
    <scope>NUCLEOTIDE SEQUENCE [LARGE SCALE GENOMIC DNA]</scope>
    <source>
        <strain evidence="1 2">NL-1719</strain>
    </source>
</reference>
<protein>
    <submittedName>
        <fullName evidence="1">Siroheme biosynthesis protein MET8</fullName>
    </submittedName>
</protein>
<dbReference type="EMBL" id="ML208260">
    <property type="protein sequence ID" value="TFK76294.1"/>
    <property type="molecule type" value="Genomic_DNA"/>
</dbReference>
<proteinExistence type="predicted"/>
<name>A0ACD3BEY0_9AGAR</name>
<keyword evidence="2" id="KW-1185">Reference proteome</keyword>
<evidence type="ECO:0000313" key="1">
    <source>
        <dbReference type="EMBL" id="TFK76294.1"/>
    </source>
</evidence>